<feature type="domain" description="CRAL-TRIO" evidence="1">
    <location>
        <begin position="119"/>
        <end position="284"/>
    </location>
</feature>
<gene>
    <name evidence="2" type="ORF">HCN44_000543</name>
</gene>
<dbReference type="PRINTS" id="PR00180">
    <property type="entry name" value="CRETINALDHBP"/>
</dbReference>
<evidence type="ECO:0000313" key="2">
    <source>
        <dbReference type="EMBL" id="KAF7990738.1"/>
    </source>
</evidence>
<dbReference type="PROSITE" id="PS50191">
    <property type="entry name" value="CRAL_TRIO"/>
    <property type="match status" value="1"/>
</dbReference>
<evidence type="ECO:0000313" key="3">
    <source>
        <dbReference type="Proteomes" id="UP000639338"/>
    </source>
</evidence>
<name>A0A835CR01_APHGI</name>
<dbReference type="EMBL" id="JACMRX010000004">
    <property type="protein sequence ID" value="KAF7990738.1"/>
    <property type="molecule type" value="Genomic_DNA"/>
</dbReference>
<dbReference type="SMART" id="SM01100">
    <property type="entry name" value="CRAL_TRIO_N"/>
    <property type="match status" value="1"/>
</dbReference>
<dbReference type="InterPro" id="IPR036865">
    <property type="entry name" value="CRAL-TRIO_dom_sf"/>
</dbReference>
<dbReference type="SUPFAM" id="SSF46938">
    <property type="entry name" value="CRAL/TRIO N-terminal domain"/>
    <property type="match status" value="1"/>
</dbReference>
<dbReference type="InterPro" id="IPR011074">
    <property type="entry name" value="CRAL/TRIO_N_dom"/>
</dbReference>
<dbReference type="GO" id="GO:1902936">
    <property type="term" value="F:phosphatidylinositol bisphosphate binding"/>
    <property type="evidence" value="ECO:0007669"/>
    <property type="project" value="TreeGrafter"/>
</dbReference>
<accession>A0A835CR01</accession>
<protein>
    <recommendedName>
        <fullName evidence="1">CRAL-TRIO domain-containing protein</fullName>
    </recommendedName>
</protein>
<dbReference type="InterPro" id="IPR001251">
    <property type="entry name" value="CRAL-TRIO_dom"/>
</dbReference>
<dbReference type="OrthoDB" id="75724at2759"/>
<proteinExistence type="predicted"/>
<keyword evidence="3" id="KW-1185">Reference proteome</keyword>
<dbReference type="Pfam" id="PF00650">
    <property type="entry name" value="CRAL_TRIO"/>
    <property type="match status" value="1"/>
</dbReference>
<dbReference type="SMART" id="SM00516">
    <property type="entry name" value="SEC14"/>
    <property type="match status" value="1"/>
</dbReference>
<comment type="caution">
    <text evidence="2">The sequence shown here is derived from an EMBL/GenBank/DDBJ whole genome shotgun (WGS) entry which is preliminary data.</text>
</comment>
<dbReference type="AlphaFoldDB" id="A0A835CR01"/>
<dbReference type="Proteomes" id="UP000639338">
    <property type="component" value="Unassembled WGS sequence"/>
</dbReference>
<dbReference type="PANTHER" id="PTHR10174">
    <property type="entry name" value="ALPHA-TOCOPHEROL TRANSFER PROTEIN-RELATED"/>
    <property type="match status" value="1"/>
</dbReference>
<organism evidence="2 3">
    <name type="scientific">Aphidius gifuensis</name>
    <name type="common">Parasitoid wasp</name>
    <dbReference type="NCBI Taxonomy" id="684658"/>
    <lineage>
        <taxon>Eukaryota</taxon>
        <taxon>Metazoa</taxon>
        <taxon>Ecdysozoa</taxon>
        <taxon>Arthropoda</taxon>
        <taxon>Hexapoda</taxon>
        <taxon>Insecta</taxon>
        <taxon>Pterygota</taxon>
        <taxon>Neoptera</taxon>
        <taxon>Endopterygota</taxon>
        <taxon>Hymenoptera</taxon>
        <taxon>Apocrita</taxon>
        <taxon>Ichneumonoidea</taxon>
        <taxon>Braconidae</taxon>
        <taxon>Aphidiinae</taxon>
        <taxon>Aphidius</taxon>
    </lineage>
</organism>
<dbReference type="InterPro" id="IPR036273">
    <property type="entry name" value="CRAL/TRIO_N_dom_sf"/>
</dbReference>
<dbReference type="Gene3D" id="1.10.8.20">
    <property type="entry name" value="N-terminal domain of phosphatidylinositol transfer protein sec14p"/>
    <property type="match status" value="1"/>
</dbReference>
<dbReference type="Gene3D" id="1.20.5.1200">
    <property type="entry name" value="Alpha-tocopherol transfer"/>
    <property type="match status" value="1"/>
</dbReference>
<dbReference type="SUPFAM" id="SSF52087">
    <property type="entry name" value="CRAL/TRIO domain"/>
    <property type="match status" value="1"/>
</dbReference>
<dbReference type="Gene3D" id="3.40.525.10">
    <property type="entry name" value="CRAL-TRIO lipid binding domain"/>
    <property type="match status" value="1"/>
</dbReference>
<evidence type="ECO:0000259" key="1">
    <source>
        <dbReference type="PROSITE" id="PS50191"/>
    </source>
</evidence>
<reference evidence="2 3" key="1">
    <citation type="submission" date="2020-08" db="EMBL/GenBank/DDBJ databases">
        <title>Aphidius gifuensis genome sequencing and assembly.</title>
        <authorList>
            <person name="Du Z."/>
        </authorList>
    </citation>
    <scope>NUCLEOTIDE SEQUENCE [LARGE SCALE GENOMIC DNA]</scope>
    <source>
        <strain evidence="2">YNYX2018</strain>
        <tissue evidence="2">Adults</tissue>
    </source>
</reference>
<dbReference type="PANTHER" id="PTHR10174:SF220">
    <property type="entry name" value="LD41874P"/>
    <property type="match status" value="1"/>
</dbReference>
<sequence length="307" mass="35719">MLNAIPVKRHEALINKCKNIQPLAIGSNHFHLEFEPLTEALKEKAKTELRETPEIVDQGLAEIKKLIKEDAELMVPDDDYFLTKFLRPCKWYATSAFEMMKRYFNYRKDRPRFCTNLMPKNERAVFTSRVLTPLPLRAKDGSRIIVIQGGKLWNPKEVSVDQSFRGLMILIDTFLNEPATQISGYRLIIDMDGLSMSQIIHFTPPYAAAVIEWLQKCCPGRFKSTDIINQPYIFNILFAIFKPFIDAKYRKRLFFHGKNRDDLMSCYGSQALPKQYGGELEYSLGEPLEESLWDYLCNFNEEFQGKF</sequence>
<dbReference type="CDD" id="cd00170">
    <property type="entry name" value="SEC14"/>
    <property type="match status" value="1"/>
</dbReference>
<dbReference type="GO" id="GO:0016020">
    <property type="term" value="C:membrane"/>
    <property type="evidence" value="ECO:0007669"/>
    <property type="project" value="TreeGrafter"/>
</dbReference>